<feature type="transmembrane region" description="Helical" evidence="1">
    <location>
        <begin position="20"/>
        <end position="38"/>
    </location>
</feature>
<dbReference type="InterPro" id="IPR045584">
    <property type="entry name" value="Pilin-like"/>
</dbReference>
<dbReference type="PANTHER" id="PTHR30093">
    <property type="entry name" value="GENERAL SECRETION PATHWAY PROTEIN G"/>
    <property type="match status" value="1"/>
</dbReference>
<proteinExistence type="predicted"/>
<keyword evidence="1" id="KW-0812">Transmembrane</keyword>
<keyword evidence="1" id="KW-0472">Membrane</keyword>
<dbReference type="Proteomes" id="UP000192790">
    <property type="component" value="Unassembled WGS sequence"/>
</dbReference>
<evidence type="ECO:0000313" key="3">
    <source>
        <dbReference type="Proteomes" id="UP000192790"/>
    </source>
</evidence>
<dbReference type="NCBIfam" id="TIGR02532">
    <property type="entry name" value="IV_pilin_GFxxxE"/>
    <property type="match status" value="1"/>
</dbReference>
<keyword evidence="1" id="KW-1133">Transmembrane helix</keyword>
<dbReference type="PROSITE" id="PS00409">
    <property type="entry name" value="PROKAR_NTER_METHYL"/>
    <property type="match status" value="1"/>
</dbReference>
<reference evidence="2 3" key="1">
    <citation type="submission" date="2017-04" db="EMBL/GenBank/DDBJ databases">
        <authorList>
            <person name="Afonso C.L."/>
            <person name="Miller P.J."/>
            <person name="Scott M.A."/>
            <person name="Spackman E."/>
            <person name="Goraichik I."/>
            <person name="Dimitrov K.M."/>
            <person name="Suarez D.L."/>
            <person name="Swayne D.E."/>
        </authorList>
    </citation>
    <scope>NUCLEOTIDE SEQUENCE [LARGE SCALE GENOMIC DNA]</scope>
    <source>
        <strain evidence="2 3">DSM 12816</strain>
    </source>
</reference>
<evidence type="ECO:0000313" key="2">
    <source>
        <dbReference type="EMBL" id="SMC42686.1"/>
    </source>
</evidence>
<dbReference type="Pfam" id="PF07963">
    <property type="entry name" value="N_methyl"/>
    <property type="match status" value="1"/>
</dbReference>
<dbReference type="Gene3D" id="3.30.700.10">
    <property type="entry name" value="Glycoprotein, Type 4 Pilin"/>
    <property type="match status" value="1"/>
</dbReference>
<sequence length="144" mass="15042">MTEKVKSRLMDRKGFTLIELIVVIAIIAILAAVLIPRFTGFTESGRKKAVLSDARNILVALDAADANGEITAASTDAATAESLIEKYVGKDIISCTDALDANGESTITAVTKGTNGLGFTYSKQLGTKIYTVAVSNSTLPADAS</sequence>
<dbReference type="STRING" id="1122930.SAMN02745168_0898"/>
<accession>A0A1W1Z2S3</accession>
<keyword evidence="3" id="KW-1185">Reference proteome</keyword>
<dbReference type="RefSeq" id="WP_084233494.1">
    <property type="nucleotide sequence ID" value="NZ_FWXW01000001.1"/>
</dbReference>
<organism evidence="2 3">
    <name type="scientific">Papillibacter cinnamivorans DSM 12816</name>
    <dbReference type="NCBI Taxonomy" id="1122930"/>
    <lineage>
        <taxon>Bacteria</taxon>
        <taxon>Bacillati</taxon>
        <taxon>Bacillota</taxon>
        <taxon>Clostridia</taxon>
        <taxon>Eubacteriales</taxon>
        <taxon>Oscillospiraceae</taxon>
        <taxon>Papillibacter</taxon>
    </lineage>
</organism>
<dbReference type="AlphaFoldDB" id="A0A1W1Z2S3"/>
<gene>
    <name evidence="2" type="ORF">SAMN02745168_0898</name>
</gene>
<name>A0A1W1Z2S3_9FIRM</name>
<evidence type="ECO:0000256" key="1">
    <source>
        <dbReference type="SAM" id="Phobius"/>
    </source>
</evidence>
<protein>
    <submittedName>
        <fullName evidence="2">Prepilin-type N-terminal cleavage/methylation domain-containing protein</fullName>
    </submittedName>
</protein>
<dbReference type="SUPFAM" id="SSF54523">
    <property type="entry name" value="Pili subunits"/>
    <property type="match status" value="1"/>
</dbReference>
<dbReference type="EMBL" id="FWXW01000001">
    <property type="protein sequence ID" value="SMC42686.1"/>
    <property type="molecule type" value="Genomic_DNA"/>
</dbReference>
<dbReference type="InterPro" id="IPR012902">
    <property type="entry name" value="N_methyl_site"/>
</dbReference>